<evidence type="ECO:0000256" key="8">
    <source>
        <dbReference type="ARBA" id="ARBA00023049"/>
    </source>
</evidence>
<dbReference type="Gene3D" id="1.10.1370.10">
    <property type="entry name" value="Neurolysin, domain 3"/>
    <property type="match status" value="1"/>
</dbReference>
<accession>A0AAN7V5G7</accession>
<dbReference type="Gene3D" id="3.40.390.10">
    <property type="entry name" value="Collagenase (Catalytic Domain)"/>
    <property type="match status" value="1"/>
</dbReference>
<evidence type="ECO:0000256" key="10">
    <source>
        <dbReference type="RuleBase" id="RU003435"/>
    </source>
</evidence>
<protein>
    <recommendedName>
        <fullName evidence="11">Peptidase M3A/M3B catalytic domain-containing protein</fullName>
    </recommendedName>
</protein>
<evidence type="ECO:0000256" key="7">
    <source>
        <dbReference type="ARBA" id="ARBA00022946"/>
    </source>
</evidence>
<comment type="caution">
    <text evidence="12">The sequence shown here is derived from an EMBL/GenBank/DDBJ whole genome shotgun (WGS) entry which is preliminary data.</text>
</comment>
<reference evidence="12 13" key="1">
    <citation type="journal article" date="2024" name="Insects">
        <title>An Improved Chromosome-Level Genome Assembly of the Firefly Pyrocoelia pectoralis.</title>
        <authorList>
            <person name="Fu X."/>
            <person name="Meyer-Rochow V.B."/>
            <person name="Ballantyne L."/>
            <person name="Zhu X."/>
        </authorList>
    </citation>
    <scope>NUCLEOTIDE SEQUENCE [LARGE SCALE GENOMIC DNA]</scope>
    <source>
        <strain evidence="12">XCY_ONT2</strain>
    </source>
</reference>
<organism evidence="12 13">
    <name type="scientific">Pyrocoelia pectoralis</name>
    <dbReference type="NCBI Taxonomy" id="417401"/>
    <lineage>
        <taxon>Eukaryota</taxon>
        <taxon>Metazoa</taxon>
        <taxon>Ecdysozoa</taxon>
        <taxon>Arthropoda</taxon>
        <taxon>Hexapoda</taxon>
        <taxon>Insecta</taxon>
        <taxon>Pterygota</taxon>
        <taxon>Neoptera</taxon>
        <taxon>Endopterygota</taxon>
        <taxon>Coleoptera</taxon>
        <taxon>Polyphaga</taxon>
        <taxon>Elateriformia</taxon>
        <taxon>Elateroidea</taxon>
        <taxon>Lampyridae</taxon>
        <taxon>Lampyrinae</taxon>
        <taxon>Pyrocoelia</taxon>
    </lineage>
</organism>
<keyword evidence="5 10" id="KW-0378">Hydrolase</keyword>
<dbReference type="InterPro" id="IPR033851">
    <property type="entry name" value="M3A_MIP"/>
</dbReference>
<evidence type="ECO:0000313" key="13">
    <source>
        <dbReference type="Proteomes" id="UP001329430"/>
    </source>
</evidence>
<keyword evidence="3 10" id="KW-0645">Protease</keyword>
<sequence>MNRLLNNHTYNLFRRTNSNISTWSTLTSTFNSPPTAKYNANVFNTGKGLFDVPELHSHNGFYILKDQCIERTEMLTKEIIDNNRSRKVVEVFDELSDTLCKVADLAEFIRLAHPSSLYTKAAETASSAVSCIVEKLNTDRSLYTALFNVIKHGDKYPTNDIDDLVGQLFLFDFEQSGIHLPESERNKVVELTNSLLHLGQYFVSGCGKARAVDKKVLPSGTSQLFAKEGDNIIVSGLYSNSSDPLAREIAYRIYLYPDDQQDYLLTQILNNRYELAQTCGFPTYAHRALKGSTIENPENVLEFLDYLSNGLRAPADKDFDIMKDMKMNENGRKDLQVWDTDYFTKSAKKSLFNVESSECAAYFSLGSCMEGLNYLFNQLYGISFVVKDIMPGECWSPDVYKIEVTHEREGILGYIYCDFYERSGKISQNCHFTIRGGKVLQDGSYQHPIVVLMLSFPSPAWSTPTLLSPSMVDALFHEMGHAMHSMLARTHYQHVTGTRCSTDFAEVPSILMEYFSNDPRVLRTFARHFQTKDPIPDDMLQRLCAAKNLFMASEMQMQLFYSAVDQFYHREYPMKGSTTEVLAELQEKYFSLPYIQNTSWQLRFSHLVGYGAKYYSYLVSRALASCIWQRYFEDDPFNRTQGDRFRHEFLAFGGSRSPRKLVADFLLKPPTNDVLVNSLLKEIDNKQHEIRGLKSF</sequence>
<comment type="subcellular location">
    <subcellularLocation>
        <location evidence="1">Mitochondrion</location>
    </subcellularLocation>
</comment>
<keyword evidence="4 10" id="KW-0479">Metal-binding</keyword>
<dbReference type="FunFam" id="3.40.390.10:FF:000013">
    <property type="entry name" value="Mitochondrial intermediate peptidase"/>
    <property type="match status" value="1"/>
</dbReference>
<dbReference type="GO" id="GO:0006518">
    <property type="term" value="P:peptide metabolic process"/>
    <property type="evidence" value="ECO:0007669"/>
    <property type="project" value="TreeGrafter"/>
</dbReference>
<evidence type="ECO:0000313" key="12">
    <source>
        <dbReference type="EMBL" id="KAK5642310.1"/>
    </source>
</evidence>
<name>A0AAN7V5G7_9COLE</name>
<dbReference type="PANTHER" id="PTHR11804:SF79">
    <property type="entry name" value="MITOCHONDRIAL INTERMEDIATE PEPTIDASE"/>
    <property type="match status" value="1"/>
</dbReference>
<dbReference type="SUPFAM" id="SSF55486">
    <property type="entry name" value="Metalloproteases ('zincins'), catalytic domain"/>
    <property type="match status" value="1"/>
</dbReference>
<dbReference type="EMBL" id="JAVRBK010000006">
    <property type="protein sequence ID" value="KAK5642310.1"/>
    <property type="molecule type" value="Genomic_DNA"/>
</dbReference>
<dbReference type="InterPro" id="IPR024077">
    <property type="entry name" value="Neurolysin/TOP_dom2"/>
</dbReference>
<keyword evidence="7" id="KW-0809">Transit peptide</keyword>
<evidence type="ECO:0000256" key="5">
    <source>
        <dbReference type="ARBA" id="ARBA00022801"/>
    </source>
</evidence>
<keyword evidence="13" id="KW-1185">Reference proteome</keyword>
<feature type="domain" description="Peptidase M3A/M3B catalytic" evidence="11">
    <location>
        <begin position="239"/>
        <end position="677"/>
    </location>
</feature>
<dbReference type="CDD" id="cd06457">
    <property type="entry name" value="M3A_MIP"/>
    <property type="match status" value="1"/>
</dbReference>
<evidence type="ECO:0000256" key="1">
    <source>
        <dbReference type="ARBA" id="ARBA00004173"/>
    </source>
</evidence>
<dbReference type="PANTHER" id="PTHR11804">
    <property type="entry name" value="PROTEASE M3 THIMET OLIGOPEPTIDASE-RELATED"/>
    <property type="match status" value="1"/>
</dbReference>
<dbReference type="GO" id="GO:0046872">
    <property type="term" value="F:metal ion binding"/>
    <property type="evidence" value="ECO:0007669"/>
    <property type="project" value="UniProtKB-UniRule"/>
</dbReference>
<evidence type="ECO:0000256" key="9">
    <source>
        <dbReference type="ARBA" id="ARBA00023128"/>
    </source>
</evidence>
<gene>
    <name evidence="12" type="ORF">RI129_008477</name>
</gene>
<evidence type="ECO:0000259" key="11">
    <source>
        <dbReference type="Pfam" id="PF01432"/>
    </source>
</evidence>
<evidence type="ECO:0000256" key="3">
    <source>
        <dbReference type="ARBA" id="ARBA00022670"/>
    </source>
</evidence>
<dbReference type="InterPro" id="IPR024079">
    <property type="entry name" value="MetalloPept_cat_dom_sf"/>
</dbReference>
<keyword evidence="9" id="KW-0496">Mitochondrion</keyword>
<dbReference type="GO" id="GO:0005739">
    <property type="term" value="C:mitochondrion"/>
    <property type="evidence" value="ECO:0007669"/>
    <property type="project" value="UniProtKB-SubCell"/>
</dbReference>
<dbReference type="Proteomes" id="UP001329430">
    <property type="component" value="Chromosome 6"/>
</dbReference>
<evidence type="ECO:0000256" key="6">
    <source>
        <dbReference type="ARBA" id="ARBA00022833"/>
    </source>
</evidence>
<dbReference type="GO" id="GO:0006627">
    <property type="term" value="P:protein processing involved in protein targeting to mitochondrion"/>
    <property type="evidence" value="ECO:0007669"/>
    <property type="project" value="TreeGrafter"/>
</dbReference>
<dbReference type="InterPro" id="IPR001567">
    <property type="entry name" value="Pept_M3A_M3B_dom"/>
</dbReference>
<dbReference type="Pfam" id="PF01432">
    <property type="entry name" value="Peptidase_M3"/>
    <property type="match status" value="1"/>
</dbReference>
<evidence type="ECO:0000256" key="4">
    <source>
        <dbReference type="ARBA" id="ARBA00022723"/>
    </source>
</evidence>
<comment type="cofactor">
    <cofactor evidence="10">
        <name>Zn(2+)</name>
        <dbReference type="ChEBI" id="CHEBI:29105"/>
    </cofactor>
    <text evidence="10">Binds 1 zinc ion.</text>
</comment>
<comment type="similarity">
    <text evidence="2 10">Belongs to the peptidase M3 family.</text>
</comment>
<keyword evidence="6 10" id="KW-0862">Zinc</keyword>
<evidence type="ECO:0000256" key="2">
    <source>
        <dbReference type="ARBA" id="ARBA00006040"/>
    </source>
</evidence>
<proteinExistence type="inferred from homology"/>
<keyword evidence="8 10" id="KW-0482">Metalloprotease</keyword>
<dbReference type="InterPro" id="IPR045090">
    <property type="entry name" value="Pept_M3A_M3B"/>
</dbReference>
<dbReference type="GO" id="GO:0004222">
    <property type="term" value="F:metalloendopeptidase activity"/>
    <property type="evidence" value="ECO:0007669"/>
    <property type="project" value="InterPro"/>
</dbReference>
<dbReference type="AlphaFoldDB" id="A0AAN7V5G7"/>